<dbReference type="PANTHER" id="PTHR33917">
    <property type="entry name" value="PROTEIN EXECUTER 1, CHLOROPLASTIC"/>
    <property type="match status" value="1"/>
</dbReference>
<sequence>MGDGMDAERDGGKGEEEWDWNRWRRHFEEVDEQERVVSVLKSQLNQAVNREDYEDAARLKVAIAAAATNDAVGRVMSQLSRAVAEERYQDAALLRDDAGAGLMLLWIFPILIVSSADAAKEVLKTHDINTCSRPLLAGTGKLSYNYLDVAFTPYGDYWREMRKICVLELFSAKRVQSFQFVREEEIDLLIDSISKFLPLPLLLISVRRHSLSLRT</sequence>
<dbReference type="InterPro" id="IPR036396">
    <property type="entry name" value="Cyt_P450_sf"/>
</dbReference>
<dbReference type="SUPFAM" id="SSF48264">
    <property type="entry name" value="Cytochrome P450"/>
    <property type="match status" value="1"/>
</dbReference>
<dbReference type="InterPro" id="IPR001128">
    <property type="entry name" value="Cyt_P450"/>
</dbReference>
<gene>
    <name evidence="2" type="ORF">GH714_028291</name>
</gene>
<protein>
    <recommendedName>
        <fullName evidence="1">UVR domain-containing protein</fullName>
    </recommendedName>
</protein>
<dbReference type="Gene3D" id="1.10.630.10">
    <property type="entry name" value="Cytochrome P450"/>
    <property type="match status" value="1"/>
</dbReference>
<proteinExistence type="predicted"/>
<dbReference type="GO" id="GO:0020037">
    <property type="term" value="F:heme binding"/>
    <property type="evidence" value="ECO:0007669"/>
    <property type="project" value="InterPro"/>
</dbReference>
<keyword evidence="3" id="KW-1185">Reference proteome</keyword>
<dbReference type="EMBL" id="JAAGAX010000003">
    <property type="protein sequence ID" value="KAF2320561.1"/>
    <property type="molecule type" value="Genomic_DNA"/>
</dbReference>
<evidence type="ECO:0000259" key="1">
    <source>
        <dbReference type="Pfam" id="PF02151"/>
    </source>
</evidence>
<dbReference type="Proteomes" id="UP000467840">
    <property type="component" value="Chromosome 10"/>
</dbReference>
<dbReference type="AlphaFoldDB" id="A0A6A6N376"/>
<dbReference type="GO" id="GO:0016705">
    <property type="term" value="F:oxidoreductase activity, acting on paired donors, with incorporation or reduction of molecular oxygen"/>
    <property type="evidence" value="ECO:0007669"/>
    <property type="project" value="InterPro"/>
</dbReference>
<dbReference type="InterPro" id="IPR044680">
    <property type="entry name" value="EX1/2"/>
</dbReference>
<dbReference type="InterPro" id="IPR001943">
    <property type="entry name" value="UVR_dom"/>
</dbReference>
<dbReference type="Pfam" id="PF00067">
    <property type="entry name" value="p450"/>
    <property type="match status" value="1"/>
</dbReference>
<dbReference type="GO" id="GO:0004497">
    <property type="term" value="F:monooxygenase activity"/>
    <property type="evidence" value="ECO:0007669"/>
    <property type="project" value="InterPro"/>
</dbReference>
<accession>A0A6A6N376</accession>
<comment type="caution">
    <text evidence="2">The sequence shown here is derived from an EMBL/GenBank/DDBJ whole genome shotgun (WGS) entry which is preliminary data.</text>
</comment>
<name>A0A6A6N376_HEVBR</name>
<dbReference type="GO" id="GO:0042651">
    <property type="term" value="C:thylakoid membrane"/>
    <property type="evidence" value="ECO:0007669"/>
    <property type="project" value="TreeGrafter"/>
</dbReference>
<dbReference type="GO" id="GO:0010343">
    <property type="term" value="P:singlet oxygen-mediated programmed cell death"/>
    <property type="evidence" value="ECO:0007669"/>
    <property type="project" value="InterPro"/>
</dbReference>
<dbReference type="PANTHER" id="PTHR33917:SF3">
    <property type="entry name" value="PROTEIN EXECUTER 1, CHLOROPLASTIC"/>
    <property type="match status" value="1"/>
</dbReference>
<evidence type="ECO:0000313" key="3">
    <source>
        <dbReference type="Proteomes" id="UP000467840"/>
    </source>
</evidence>
<reference evidence="2 3" key="1">
    <citation type="journal article" date="2020" name="Mol. Plant">
        <title>The Chromosome-Based Rubber Tree Genome Provides New Insights into Spurge Genome Evolution and Rubber Biosynthesis.</title>
        <authorList>
            <person name="Liu J."/>
            <person name="Shi C."/>
            <person name="Shi C.C."/>
            <person name="Li W."/>
            <person name="Zhang Q.J."/>
            <person name="Zhang Y."/>
            <person name="Li K."/>
            <person name="Lu H.F."/>
            <person name="Shi C."/>
            <person name="Zhu S.T."/>
            <person name="Xiao Z.Y."/>
            <person name="Nan H."/>
            <person name="Yue Y."/>
            <person name="Zhu X.G."/>
            <person name="Wu Y."/>
            <person name="Hong X.N."/>
            <person name="Fan G.Y."/>
            <person name="Tong Y."/>
            <person name="Zhang D."/>
            <person name="Mao C.L."/>
            <person name="Liu Y.L."/>
            <person name="Hao S.J."/>
            <person name="Liu W.Q."/>
            <person name="Lv M.Q."/>
            <person name="Zhang H.B."/>
            <person name="Liu Y."/>
            <person name="Hu-Tang G.R."/>
            <person name="Wang J.P."/>
            <person name="Wang J.H."/>
            <person name="Sun Y.H."/>
            <person name="Ni S.B."/>
            <person name="Chen W.B."/>
            <person name="Zhang X.C."/>
            <person name="Jiao Y.N."/>
            <person name="Eichler E.E."/>
            <person name="Li G.H."/>
            <person name="Liu X."/>
            <person name="Gao L.Z."/>
        </authorList>
    </citation>
    <scope>NUCLEOTIDE SEQUENCE [LARGE SCALE GENOMIC DNA]</scope>
    <source>
        <strain evidence="3">cv. GT1</strain>
        <tissue evidence="2">Leaf</tissue>
    </source>
</reference>
<dbReference type="GO" id="GO:0005506">
    <property type="term" value="F:iron ion binding"/>
    <property type="evidence" value="ECO:0007669"/>
    <property type="project" value="InterPro"/>
</dbReference>
<dbReference type="Pfam" id="PF02151">
    <property type="entry name" value="UVR"/>
    <property type="match status" value="1"/>
</dbReference>
<feature type="domain" description="UVR" evidence="1">
    <location>
        <begin position="34"/>
        <end position="61"/>
    </location>
</feature>
<organism evidence="2 3">
    <name type="scientific">Hevea brasiliensis</name>
    <name type="common">Para rubber tree</name>
    <name type="synonym">Siphonia brasiliensis</name>
    <dbReference type="NCBI Taxonomy" id="3981"/>
    <lineage>
        <taxon>Eukaryota</taxon>
        <taxon>Viridiplantae</taxon>
        <taxon>Streptophyta</taxon>
        <taxon>Embryophyta</taxon>
        <taxon>Tracheophyta</taxon>
        <taxon>Spermatophyta</taxon>
        <taxon>Magnoliopsida</taxon>
        <taxon>eudicotyledons</taxon>
        <taxon>Gunneridae</taxon>
        <taxon>Pentapetalae</taxon>
        <taxon>rosids</taxon>
        <taxon>fabids</taxon>
        <taxon>Malpighiales</taxon>
        <taxon>Euphorbiaceae</taxon>
        <taxon>Crotonoideae</taxon>
        <taxon>Micrandreae</taxon>
        <taxon>Hevea</taxon>
    </lineage>
</organism>
<evidence type="ECO:0000313" key="2">
    <source>
        <dbReference type="EMBL" id="KAF2320561.1"/>
    </source>
</evidence>